<accession>A0ABR3ML50</accession>
<protein>
    <submittedName>
        <fullName evidence="2">Uncharacterized protein</fullName>
    </submittedName>
</protein>
<dbReference type="Proteomes" id="UP001558613">
    <property type="component" value="Unassembled WGS sequence"/>
</dbReference>
<keyword evidence="3" id="KW-1185">Reference proteome</keyword>
<dbReference type="EMBL" id="JAYMGO010000011">
    <property type="protein sequence ID" value="KAL1265347.1"/>
    <property type="molecule type" value="Genomic_DNA"/>
</dbReference>
<comment type="caution">
    <text evidence="2">The sequence shown here is derived from an EMBL/GenBank/DDBJ whole genome shotgun (WGS) entry which is preliminary data.</text>
</comment>
<feature type="region of interest" description="Disordered" evidence="1">
    <location>
        <begin position="65"/>
        <end position="89"/>
    </location>
</feature>
<reference evidence="2 3" key="1">
    <citation type="submission" date="2023-09" db="EMBL/GenBank/DDBJ databases">
        <authorList>
            <person name="Wang M."/>
        </authorList>
    </citation>
    <scope>NUCLEOTIDE SEQUENCE [LARGE SCALE GENOMIC DNA]</scope>
    <source>
        <strain evidence="2">GT-2023</strain>
        <tissue evidence="2">Liver</tissue>
    </source>
</reference>
<evidence type="ECO:0000313" key="3">
    <source>
        <dbReference type="Proteomes" id="UP001558613"/>
    </source>
</evidence>
<name>A0ABR3ML50_9TELE</name>
<sequence length="89" mass="9609">MVPVTAAVPPNLERGPGVRRPRVSPQGSGHVKSICISLSGLRCARTQTQTHIRCSENSTCLPAEQSHSQQKLMAISSHNTRTGPHTHSF</sequence>
<feature type="region of interest" description="Disordered" evidence="1">
    <location>
        <begin position="1"/>
        <end position="30"/>
    </location>
</feature>
<gene>
    <name evidence="2" type="ORF">QQF64_003374</name>
</gene>
<organism evidence="2 3">
    <name type="scientific">Cirrhinus molitorella</name>
    <name type="common">mud carp</name>
    <dbReference type="NCBI Taxonomy" id="172907"/>
    <lineage>
        <taxon>Eukaryota</taxon>
        <taxon>Metazoa</taxon>
        <taxon>Chordata</taxon>
        <taxon>Craniata</taxon>
        <taxon>Vertebrata</taxon>
        <taxon>Euteleostomi</taxon>
        <taxon>Actinopterygii</taxon>
        <taxon>Neopterygii</taxon>
        <taxon>Teleostei</taxon>
        <taxon>Ostariophysi</taxon>
        <taxon>Cypriniformes</taxon>
        <taxon>Cyprinidae</taxon>
        <taxon>Labeoninae</taxon>
        <taxon>Labeonini</taxon>
        <taxon>Cirrhinus</taxon>
    </lineage>
</organism>
<evidence type="ECO:0000313" key="2">
    <source>
        <dbReference type="EMBL" id="KAL1265347.1"/>
    </source>
</evidence>
<evidence type="ECO:0000256" key="1">
    <source>
        <dbReference type="SAM" id="MobiDB-lite"/>
    </source>
</evidence>
<proteinExistence type="predicted"/>